<dbReference type="InterPro" id="IPR007525">
    <property type="entry name" value="FrhB_FdhB_C"/>
</dbReference>
<evidence type="ECO:0000313" key="6">
    <source>
        <dbReference type="Proteomes" id="UP000017090"/>
    </source>
</evidence>
<dbReference type="eggNOG" id="COG1143">
    <property type="taxonomic scope" value="Bacteria"/>
</dbReference>
<dbReference type="AlphaFoldDB" id="U7US76"/>
<keyword evidence="1" id="KW-0479">Metal-binding</keyword>
<dbReference type="STRING" id="1111454.HMPREF1250_0563"/>
<dbReference type="InterPro" id="IPR052977">
    <property type="entry name" value="Polyferredoxin-like_ET"/>
</dbReference>
<proteinExistence type="predicted"/>
<gene>
    <name evidence="5" type="ORF">HMPREF1250_0563</name>
</gene>
<dbReference type="Pfam" id="PF04432">
    <property type="entry name" value="FrhB_FdhB_C"/>
    <property type="match status" value="1"/>
</dbReference>
<dbReference type="PROSITE" id="PS00198">
    <property type="entry name" value="4FE4S_FER_1"/>
    <property type="match status" value="2"/>
</dbReference>
<dbReference type="eggNOG" id="COG1035">
    <property type="taxonomic scope" value="Bacteria"/>
</dbReference>
<sequence length="400" mass="46512">MADNICKNFRKEECCGCGACVNICPTGALSYGRDQYGFTIPQIEESKCIYCEKCIDVCPFIQCKNGEGARIPLRTYAALNKRADEVFRSTSGGIFIVLAKEVILRGGIVVGCTMDSAFKVKHIIVSTEDDLKSLQKSKYVQSDMGYIYREVKRTLLQKKKVLFSGTPCEVAAIKRFLGNMDTTDLYLVEVVCHGVPSQEFFDDYIKNLHDVAGGLKKYTFRIKRKAENGMNWFFSYQRENGESVIKNWPEDSFNYYYMKSYSYRDGCYQCPFARERRQADITLCDYWHWEKYHETKFSPNATVSGVLVNTEKGENLFEVLKDHFQMEETKFDDIIRHNGCLQRPSPCPDGRNNVLNTWKIKGYGYLDREFRRKYKRQIWKYSVMRHVPNSVIRVLHSWRG</sequence>
<comment type="caution">
    <text evidence="5">The sequence shown here is derived from an EMBL/GenBank/DDBJ whole genome shotgun (WGS) entry which is preliminary data.</text>
</comment>
<accession>U7US76</accession>
<dbReference type="EMBL" id="AWXA01000006">
    <property type="protein sequence ID" value="ERT62307.1"/>
    <property type="molecule type" value="Genomic_DNA"/>
</dbReference>
<dbReference type="Pfam" id="PF12838">
    <property type="entry name" value="Fer4_7"/>
    <property type="match status" value="1"/>
</dbReference>
<dbReference type="Gene3D" id="3.30.70.20">
    <property type="match status" value="1"/>
</dbReference>
<evidence type="ECO:0000256" key="1">
    <source>
        <dbReference type="ARBA" id="ARBA00022723"/>
    </source>
</evidence>
<evidence type="ECO:0000256" key="3">
    <source>
        <dbReference type="ARBA" id="ARBA00023014"/>
    </source>
</evidence>
<protein>
    <submittedName>
        <fullName evidence="5">Coenzyme F420 hydrogenase/dehydrogenase, beta subunit C-terminal domain protein</fullName>
    </submittedName>
</protein>
<dbReference type="GO" id="GO:0046872">
    <property type="term" value="F:metal ion binding"/>
    <property type="evidence" value="ECO:0007669"/>
    <property type="project" value="UniProtKB-KW"/>
</dbReference>
<dbReference type="PATRIC" id="fig|1111454.3.peg.229"/>
<evidence type="ECO:0000313" key="5">
    <source>
        <dbReference type="EMBL" id="ERT62307.1"/>
    </source>
</evidence>
<keyword evidence="6" id="KW-1185">Reference proteome</keyword>
<dbReference type="InterPro" id="IPR017900">
    <property type="entry name" value="4Fe4S_Fe_S_CS"/>
</dbReference>
<evidence type="ECO:0000256" key="2">
    <source>
        <dbReference type="ARBA" id="ARBA00023004"/>
    </source>
</evidence>
<evidence type="ECO:0000259" key="4">
    <source>
        <dbReference type="PROSITE" id="PS51379"/>
    </source>
</evidence>
<dbReference type="OrthoDB" id="430408at2"/>
<dbReference type="RefSeq" id="WP_023052765.1">
    <property type="nucleotide sequence ID" value="NZ_AWXA01000006.1"/>
</dbReference>
<dbReference type="GO" id="GO:0051536">
    <property type="term" value="F:iron-sulfur cluster binding"/>
    <property type="evidence" value="ECO:0007669"/>
    <property type="project" value="UniProtKB-KW"/>
</dbReference>
<reference evidence="5 6" key="1">
    <citation type="submission" date="2013-09" db="EMBL/GenBank/DDBJ databases">
        <authorList>
            <person name="Durkin A.S."/>
            <person name="Haft D.R."/>
            <person name="McCorrison J."/>
            <person name="Torralba M."/>
            <person name="Gillis M."/>
            <person name="Haft D.H."/>
            <person name="Methe B."/>
            <person name="Sutton G."/>
            <person name="Nelson K.E."/>
        </authorList>
    </citation>
    <scope>NUCLEOTIDE SEQUENCE [LARGE SCALE GENOMIC DNA]</scope>
    <source>
        <strain evidence="5 6">BV3C16-1</strain>
    </source>
</reference>
<dbReference type="PANTHER" id="PTHR43193">
    <property type="match status" value="1"/>
</dbReference>
<dbReference type="InterPro" id="IPR017896">
    <property type="entry name" value="4Fe4S_Fe-S-bd"/>
</dbReference>
<keyword evidence="3" id="KW-0411">Iron-sulfur</keyword>
<feature type="domain" description="4Fe-4S ferredoxin-type" evidence="4">
    <location>
        <begin position="39"/>
        <end position="69"/>
    </location>
</feature>
<dbReference type="PANTHER" id="PTHR43193:SF2">
    <property type="entry name" value="POLYFERREDOXIN PROTEIN FWDF"/>
    <property type="match status" value="1"/>
</dbReference>
<name>U7US76_9FIRM</name>
<dbReference type="Proteomes" id="UP000017090">
    <property type="component" value="Unassembled WGS sequence"/>
</dbReference>
<keyword evidence="2" id="KW-0408">Iron</keyword>
<dbReference type="SUPFAM" id="SSF54862">
    <property type="entry name" value="4Fe-4S ferredoxins"/>
    <property type="match status" value="1"/>
</dbReference>
<organism evidence="5 6">
    <name type="scientific">Megasphaera vaginalis</name>
    <name type="common">ex Srinivasan et al. 2021</name>
    <dbReference type="NCBI Taxonomy" id="1111454"/>
    <lineage>
        <taxon>Bacteria</taxon>
        <taxon>Bacillati</taxon>
        <taxon>Bacillota</taxon>
        <taxon>Negativicutes</taxon>
        <taxon>Veillonellales</taxon>
        <taxon>Veillonellaceae</taxon>
        <taxon>Megasphaera</taxon>
    </lineage>
</organism>
<dbReference type="PROSITE" id="PS51379">
    <property type="entry name" value="4FE4S_FER_2"/>
    <property type="match status" value="2"/>
</dbReference>
<feature type="domain" description="4Fe-4S ferredoxin-type" evidence="4">
    <location>
        <begin position="5"/>
        <end position="34"/>
    </location>
</feature>